<feature type="region of interest" description="Disordered" evidence="7">
    <location>
        <begin position="449"/>
        <end position="527"/>
    </location>
</feature>
<sequence>MNQNQQNQQFQQALNQQNQQNQNDQNKSSNRRIVDHGNSIMKWFIERNLGHDSININGIIRPEASYLIDLFPPIAYRNNNLDYDLQTKFVHLSANKAKHAIHTVKWTPEGRRLLVASYSGEFTLWNGMTFNFETIMQAHDCSIFALTYSHDDNWLLSGDQQGKIKFWQPNFNNVNIIDAHPEYSIRDIAFSPNDSKFVSCSDDRFLKIWDFNKTILEKNLKGHNWDVKCCDWHCNLGLIVSGSKDNSLKLWDPRQSNSVFTSLGFKHNVTKTKFQPNGSQRLIASVSKDKSCRIFDLRMMADSIVIRSHEAELSCVAWHPIHSSMITTGGYDGSMNHYLLDMLPSNYDSLNLSRNIPQNSLQPVHTIPYAHEKAINCLEYHPLGHLLCSAGADRSARFWCRSRPNDPSAFIEPPYTNDKPSAWYYGINNNVNAVQEPTPQMLKFKSQLLPESGENTSSSISTNMNNNPAGKINNNNNSVNDNNNGNNTNKNSNLNNKRADDNLQTDEKHSHTSFAFPGLGNSERKKEAAPVLNELNELVSGFDAAPIPGFGSRKKS</sequence>
<dbReference type="PRINTS" id="PR00320">
    <property type="entry name" value="GPROTEINBRPT"/>
</dbReference>
<dbReference type="AlphaFoldDB" id="A0A1D2VHH1"/>
<feature type="compositionally biased region" description="Low complexity" evidence="7">
    <location>
        <begin position="1"/>
        <end position="26"/>
    </location>
</feature>
<evidence type="ECO:0000256" key="6">
    <source>
        <dbReference type="RuleBase" id="RU369034"/>
    </source>
</evidence>
<evidence type="ECO:0000256" key="2">
    <source>
        <dbReference type="ARBA" id="ARBA00022737"/>
    </source>
</evidence>
<evidence type="ECO:0000256" key="3">
    <source>
        <dbReference type="ARBA" id="ARBA00025498"/>
    </source>
</evidence>
<proteinExistence type="predicted"/>
<dbReference type="PANTHER" id="PTHR22836">
    <property type="entry name" value="WD40 REPEAT PROTEIN"/>
    <property type="match status" value="1"/>
</dbReference>
<feature type="repeat" description="WD" evidence="5">
    <location>
        <begin position="185"/>
        <end position="212"/>
    </location>
</feature>
<evidence type="ECO:0000256" key="5">
    <source>
        <dbReference type="PROSITE-ProRule" id="PRU00221"/>
    </source>
</evidence>
<dbReference type="Proteomes" id="UP000095038">
    <property type="component" value="Unassembled WGS sequence"/>
</dbReference>
<feature type="repeat" description="WD" evidence="5">
    <location>
        <begin position="220"/>
        <end position="261"/>
    </location>
</feature>
<dbReference type="SUPFAM" id="SSF50978">
    <property type="entry name" value="WD40 repeat-like"/>
    <property type="match status" value="1"/>
</dbReference>
<name>A0A1D2VHH1_9ASCO</name>
<feature type="compositionally biased region" description="Basic and acidic residues" evidence="7">
    <location>
        <begin position="497"/>
        <end position="510"/>
    </location>
</feature>
<dbReference type="RefSeq" id="XP_020047260.1">
    <property type="nucleotide sequence ID" value="XM_020191055.1"/>
</dbReference>
<feature type="repeat" description="WD" evidence="5">
    <location>
        <begin position="136"/>
        <end position="168"/>
    </location>
</feature>
<dbReference type="InterPro" id="IPR036322">
    <property type="entry name" value="WD40_repeat_dom_sf"/>
</dbReference>
<evidence type="ECO:0000313" key="8">
    <source>
        <dbReference type="EMBL" id="ODV60953.1"/>
    </source>
</evidence>
<dbReference type="FunCoup" id="A0A1D2VHH1">
    <property type="interactions" value="249"/>
</dbReference>
<dbReference type="GO" id="GO:0180010">
    <property type="term" value="P:co-transcriptional mRNA 3'-end processing, cleavage and polyadenylation pathway"/>
    <property type="evidence" value="ECO:0007669"/>
    <property type="project" value="EnsemblFungi"/>
</dbReference>
<feature type="repeat" description="WD" evidence="5">
    <location>
        <begin position="368"/>
        <end position="399"/>
    </location>
</feature>
<evidence type="ECO:0000313" key="9">
    <source>
        <dbReference type="Proteomes" id="UP000095038"/>
    </source>
</evidence>
<dbReference type="InterPro" id="IPR001680">
    <property type="entry name" value="WD40_rpt"/>
</dbReference>
<feature type="compositionally biased region" description="Low complexity" evidence="7">
    <location>
        <begin position="455"/>
        <end position="496"/>
    </location>
</feature>
<dbReference type="Pfam" id="PF00400">
    <property type="entry name" value="WD40"/>
    <property type="match status" value="6"/>
</dbReference>
<keyword evidence="9" id="KW-1185">Reference proteome</keyword>
<comment type="subcellular location">
    <subcellularLocation>
        <location evidence="6">Nucleus</location>
    </subcellularLocation>
</comment>
<dbReference type="EMBL" id="KV454480">
    <property type="protein sequence ID" value="ODV60953.1"/>
    <property type="molecule type" value="Genomic_DNA"/>
</dbReference>
<dbReference type="GeneID" id="30964691"/>
<keyword evidence="6" id="KW-0539">Nucleus</keyword>
<feature type="region of interest" description="Disordered" evidence="7">
    <location>
        <begin position="1"/>
        <end position="32"/>
    </location>
</feature>
<dbReference type="PROSITE" id="PS50082">
    <property type="entry name" value="WD_REPEATS_2"/>
    <property type="match status" value="4"/>
</dbReference>
<dbReference type="GO" id="GO:0005847">
    <property type="term" value="C:mRNA cleavage and polyadenylation specificity factor complex"/>
    <property type="evidence" value="ECO:0007669"/>
    <property type="project" value="EnsemblFungi"/>
</dbReference>
<dbReference type="Gene3D" id="2.130.10.10">
    <property type="entry name" value="YVTN repeat-like/Quinoprotein amine dehydrogenase"/>
    <property type="match status" value="2"/>
</dbReference>
<dbReference type="CDD" id="cd00200">
    <property type="entry name" value="WD40"/>
    <property type="match status" value="1"/>
</dbReference>
<dbReference type="InterPro" id="IPR015943">
    <property type="entry name" value="WD40/YVTN_repeat-like_dom_sf"/>
</dbReference>
<dbReference type="OrthoDB" id="16717at2759"/>
<dbReference type="InterPro" id="IPR045245">
    <property type="entry name" value="Pfs2-like"/>
</dbReference>
<dbReference type="InterPro" id="IPR020472">
    <property type="entry name" value="WD40_PAC1"/>
</dbReference>
<evidence type="ECO:0000256" key="7">
    <source>
        <dbReference type="SAM" id="MobiDB-lite"/>
    </source>
</evidence>
<gene>
    <name evidence="8" type="ORF">ASCRUDRAFT_46130</name>
</gene>
<protein>
    <recommendedName>
        <fullName evidence="4 6">Polyadenylation factor subunit 2</fullName>
    </recommendedName>
</protein>
<dbReference type="STRING" id="1344418.A0A1D2VHH1"/>
<evidence type="ECO:0000256" key="1">
    <source>
        <dbReference type="ARBA" id="ARBA00022574"/>
    </source>
</evidence>
<dbReference type="GO" id="GO:0000785">
    <property type="term" value="C:chromatin"/>
    <property type="evidence" value="ECO:0007669"/>
    <property type="project" value="EnsemblFungi"/>
</dbReference>
<dbReference type="InParanoid" id="A0A1D2VHH1"/>
<keyword evidence="6" id="KW-0507">mRNA processing</keyword>
<keyword evidence="2" id="KW-0677">Repeat</keyword>
<dbReference type="PANTHER" id="PTHR22836:SF0">
    <property type="entry name" value="PRE-MRNA 3' END PROCESSING PROTEIN WDR33"/>
    <property type="match status" value="1"/>
</dbReference>
<organism evidence="8 9">
    <name type="scientific">Ascoidea rubescens DSM 1968</name>
    <dbReference type="NCBI Taxonomy" id="1344418"/>
    <lineage>
        <taxon>Eukaryota</taxon>
        <taxon>Fungi</taxon>
        <taxon>Dikarya</taxon>
        <taxon>Ascomycota</taxon>
        <taxon>Saccharomycotina</taxon>
        <taxon>Saccharomycetes</taxon>
        <taxon>Ascoideaceae</taxon>
        <taxon>Ascoidea</taxon>
    </lineage>
</organism>
<dbReference type="SMART" id="SM00320">
    <property type="entry name" value="WD40"/>
    <property type="match status" value="7"/>
</dbReference>
<accession>A0A1D2VHH1</accession>
<reference evidence="9" key="1">
    <citation type="submission" date="2016-05" db="EMBL/GenBank/DDBJ databases">
        <title>Comparative genomics of biotechnologically important yeasts.</title>
        <authorList>
            <consortium name="DOE Joint Genome Institute"/>
            <person name="Riley R."/>
            <person name="Haridas S."/>
            <person name="Wolfe K.H."/>
            <person name="Lopes M.R."/>
            <person name="Hittinger C.T."/>
            <person name="Goker M."/>
            <person name="Salamov A."/>
            <person name="Wisecaver J."/>
            <person name="Long T.M."/>
            <person name="Aerts A.L."/>
            <person name="Barry K."/>
            <person name="Choi C."/>
            <person name="Clum A."/>
            <person name="Coughlan A.Y."/>
            <person name="Deshpande S."/>
            <person name="Douglass A.P."/>
            <person name="Hanson S.J."/>
            <person name="Klenk H.-P."/>
            <person name="Labutti K."/>
            <person name="Lapidus A."/>
            <person name="Lindquist E."/>
            <person name="Lipzen A."/>
            <person name="Meier-Kolthoff J.P."/>
            <person name="Ohm R.A."/>
            <person name="Otillar R.P."/>
            <person name="Pangilinan J."/>
            <person name="Peng Y."/>
            <person name="Rokas A."/>
            <person name="Rosa C.A."/>
            <person name="Scheuner C."/>
            <person name="Sibirny A.A."/>
            <person name="Slot J.C."/>
            <person name="Stielow J.B."/>
            <person name="Sun H."/>
            <person name="Kurtzman C.P."/>
            <person name="Blackwell M."/>
            <person name="Grigoriev I.V."/>
            <person name="Jeffries T.W."/>
        </authorList>
    </citation>
    <scope>NUCLEOTIDE SEQUENCE [LARGE SCALE GENOMIC DNA]</scope>
    <source>
        <strain evidence="9">DSM 1968</strain>
    </source>
</reference>
<evidence type="ECO:0000256" key="4">
    <source>
        <dbReference type="ARBA" id="ARBA00026154"/>
    </source>
</evidence>
<comment type="function">
    <text evidence="3">Required for 3'-end cleavage and polyadenylation of pre-mRNAs. Also involved in chromosome segregation where it has a role in chromosome attachment to the mitotic spindle.</text>
</comment>
<dbReference type="PROSITE" id="PS50294">
    <property type="entry name" value="WD_REPEATS_REGION"/>
    <property type="match status" value="3"/>
</dbReference>
<keyword evidence="1 5" id="KW-0853">WD repeat</keyword>